<organism evidence="2">
    <name type="scientific">Anoplophora glabripennis</name>
    <name type="common">Asian longhorn beetle</name>
    <name type="synonym">Anoplophora nobilis</name>
    <dbReference type="NCBI Taxonomy" id="217634"/>
    <lineage>
        <taxon>Eukaryota</taxon>
        <taxon>Metazoa</taxon>
        <taxon>Ecdysozoa</taxon>
        <taxon>Arthropoda</taxon>
        <taxon>Hexapoda</taxon>
        <taxon>Insecta</taxon>
        <taxon>Pterygota</taxon>
        <taxon>Neoptera</taxon>
        <taxon>Endopterygota</taxon>
        <taxon>Coleoptera</taxon>
        <taxon>Polyphaga</taxon>
        <taxon>Cucujiformia</taxon>
        <taxon>Chrysomeloidea</taxon>
        <taxon>Cerambycidae</taxon>
        <taxon>Lamiinae</taxon>
        <taxon>Lamiini</taxon>
        <taxon>Anoplophora</taxon>
    </lineage>
</organism>
<dbReference type="PANTHER" id="PTHR33050">
    <property type="entry name" value="REVERSE TRANSCRIPTASE DOMAIN-CONTAINING PROTEIN"/>
    <property type="match status" value="1"/>
</dbReference>
<name>V5H0H4_ANOGL</name>
<dbReference type="InterPro" id="IPR052055">
    <property type="entry name" value="Hepadnavirus_pol/RT"/>
</dbReference>
<reference evidence="2" key="1">
    <citation type="submission" date="2013-07" db="EMBL/GenBank/DDBJ databases">
        <title>Midgut Transcriptome Profiling of Anoplphora glabripennis, a Lignocellulose Degrading, Wood-Boring Cerambycid.</title>
        <authorList>
            <person name="Scully E.D."/>
            <person name="Hoover K."/>
            <person name="Carlson J.E."/>
            <person name="Tien M."/>
            <person name="Geib S.M."/>
        </authorList>
    </citation>
    <scope>NUCLEOTIDE SEQUENCE</scope>
</reference>
<dbReference type="EMBL" id="GALX01000709">
    <property type="protein sequence ID" value="JAB67757.1"/>
    <property type="molecule type" value="Transcribed_RNA"/>
</dbReference>
<dbReference type="InterPro" id="IPR043502">
    <property type="entry name" value="DNA/RNA_pol_sf"/>
</dbReference>
<dbReference type="InterPro" id="IPR000477">
    <property type="entry name" value="RT_dom"/>
</dbReference>
<dbReference type="Gene3D" id="3.30.70.270">
    <property type="match status" value="1"/>
</dbReference>
<proteinExistence type="predicted"/>
<dbReference type="Gene3D" id="3.10.10.10">
    <property type="entry name" value="HIV Type 1 Reverse Transcriptase, subunit A, domain 1"/>
    <property type="match status" value="1"/>
</dbReference>
<dbReference type="PROSITE" id="PS50878">
    <property type="entry name" value="RT_POL"/>
    <property type="match status" value="1"/>
</dbReference>
<dbReference type="PANTHER" id="PTHR33050:SF7">
    <property type="entry name" value="RIBONUCLEASE H"/>
    <property type="match status" value="1"/>
</dbReference>
<dbReference type="InterPro" id="IPR043128">
    <property type="entry name" value="Rev_trsase/Diguanyl_cyclase"/>
</dbReference>
<feature type="non-terminal residue" evidence="2">
    <location>
        <position position="180"/>
    </location>
</feature>
<feature type="domain" description="Reverse transcriptase" evidence="1">
    <location>
        <begin position="79"/>
        <end position="180"/>
    </location>
</feature>
<feature type="non-terminal residue" evidence="2">
    <location>
        <position position="1"/>
    </location>
</feature>
<accession>V5H0H4</accession>
<dbReference type="AlphaFoldDB" id="V5H0H4"/>
<evidence type="ECO:0000259" key="1">
    <source>
        <dbReference type="PROSITE" id="PS50878"/>
    </source>
</evidence>
<dbReference type="GO" id="GO:0071897">
    <property type="term" value="P:DNA biosynthetic process"/>
    <property type="evidence" value="ECO:0007669"/>
    <property type="project" value="UniProtKB-ARBA"/>
</dbReference>
<dbReference type="SUPFAM" id="SSF56672">
    <property type="entry name" value="DNA/RNA polymerases"/>
    <property type="match status" value="1"/>
</dbReference>
<evidence type="ECO:0000313" key="2">
    <source>
        <dbReference type="EMBL" id="JAB67757.1"/>
    </source>
</evidence>
<protein>
    <recommendedName>
        <fullName evidence="1">Reverse transcriptase domain-containing protein</fullName>
    </recommendedName>
</protein>
<sequence>TKEIEVRSVSINNYAGRLKCFYEQWVTICDNPIVLDWLQGYKLPFIKIPVQPRAPHARAFQVSEGEQIKMEIDNLLDIGAIKSCEFCSGQFVSSIFLADKPNGKKRFILNLKQLNKFIKTCHFKMEDTRTAIRLFQKRDCAATIDLKDAYYLLPIHKDHRKFLRLEFSGVLYEFTCLPFG</sequence>